<dbReference type="InterPro" id="IPR025919">
    <property type="entry name" value="Stimulus_sens_dom"/>
</dbReference>
<dbReference type="GO" id="GO:0005886">
    <property type="term" value="C:plasma membrane"/>
    <property type="evidence" value="ECO:0007669"/>
    <property type="project" value="TreeGrafter"/>
</dbReference>
<feature type="domain" description="HAMP" evidence="14">
    <location>
        <begin position="312"/>
        <end position="367"/>
    </location>
</feature>
<dbReference type="Gene3D" id="6.10.340.10">
    <property type="match status" value="1"/>
</dbReference>
<proteinExistence type="predicted"/>
<dbReference type="SUPFAM" id="SSF55874">
    <property type="entry name" value="ATPase domain of HSP90 chaperone/DNA topoisomerase II/histidine kinase"/>
    <property type="match status" value="1"/>
</dbReference>
<dbReference type="SMART" id="SM00304">
    <property type="entry name" value="HAMP"/>
    <property type="match status" value="1"/>
</dbReference>
<feature type="domain" description="Histidine kinase" evidence="13">
    <location>
        <begin position="375"/>
        <end position="598"/>
    </location>
</feature>
<dbReference type="CDD" id="cd00082">
    <property type="entry name" value="HisKA"/>
    <property type="match status" value="1"/>
</dbReference>
<dbReference type="Gene3D" id="3.30.565.10">
    <property type="entry name" value="Histidine kinase-like ATPase, C-terminal domain"/>
    <property type="match status" value="1"/>
</dbReference>
<dbReference type="InterPro" id="IPR050428">
    <property type="entry name" value="TCS_sensor_his_kinase"/>
</dbReference>
<accession>A0A5C8PVS9</accession>
<evidence type="ECO:0000256" key="7">
    <source>
        <dbReference type="ARBA" id="ARBA00022777"/>
    </source>
</evidence>
<comment type="caution">
    <text evidence="15">The sequence shown here is derived from an EMBL/GenBank/DDBJ whole genome shotgun (WGS) entry which is preliminary data.</text>
</comment>
<dbReference type="CDD" id="cd06225">
    <property type="entry name" value="HAMP"/>
    <property type="match status" value="1"/>
</dbReference>
<keyword evidence="6 12" id="KW-0812">Transmembrane</keyword>
<keyword evidence="9" id="KW-0902">Two-component regulatory system</keyword>
<dbReference type="InterPro" id="IPR004358">
    <property type="entry name" value="Sig_transdc_His_kin-like_C"/>
</dbReference>
<evidence type="ECO:0000256" key="11">
    <source>
        <dbReference type="SAM" id="MobiDB-lite"/>
    </source>
</evidence>
<dbReference type="Pfam" id="PF00672">
    <property type="entry name" value="HAMP"/>
    <property type="match status" value="1"/>
</dbReference>
<dbReference type="SMART" id="SM00388">
    <property type="entry name" value="HisKA"/>
    <property type="match status" value="1"/>
</dbReference>
<evidence type="ECO:0000256" key="1">
    <source>
        <dbReference type="ARBA" id="ARBA00000085"/>
    </source>
</evidence>
<dbReference type="InterPro" id="IPR005467">
    <property type="entry name" value="His_kinase_dom"/>
</dbReference>
<reference evidence="15 16" key="1">
    <citation type="submission" date="2019-06" db="EMBL/GenBank/DDBJ databases">
        <title>New taxonomy in bacterial strain CC-CFT640, isolated from vineyard.</title>
        <authorList>
            <person name="Lin S.-Y."/>
            <person name="Tsai C.-F."/>
            <person name="Young C.-C."/>
        </authorList>
    </citation>
    <scope>NUCLEOTIDE SEQUENCE [LARGE SCALE GENOMIC DNA]</scope>
    <source>
        <strain evidence="15 16">CC-CFT640</strain>
    </source>
</reference>
<dbReference type="InterPro" id="IPR025908">
    <property type="entry name" value="Sensor_TM1"/>
</dbReference>
<evidence type="ECO:0000259" key="14">
    <source>
        <dbReference type="PROSITE" id="PS50885"/>
    </source>
</evidence>
<dbReference type="PROSITE" id="PS50885">
    <property type="entry name" value="HAMP"/>
    <property type="match status" value="1"/>
</dbReference>
<evidence type="ECO:0000256" key="5">
    <source>
        <dbReference type="ARBA" id="ARBA00022679"/>
    </source>
</evidence>
<feature type="transmembrane region" description="Helical" evidence="12">
    <location>
        <begin position="80"/>
        <end position="99"/>
    </location>
</feature>
<dbReference type="Gene3D" id="1.10.287.130">
    <property type="match status" value="1"/>
</dbReference>
<protein>
    <recommendedName>
        <fullName evidence="3">histidine kinase</fullName>
        <ecNumber evidence="3">2.7.13.3</ecNumber>
    </recommendedName>
</protein>
<dbReference type="InterPro" id="IPR003594">
    <property type="entry name" value="HATPase_dom"/>
</dbReference>
<dbReference type="Proteomes" id="UP000321638">
    <property type="component" value="Unassembled WGS sequence"/>
</dbReference>
<keyword evidence="10 12" id="KW-0472">Membrane</keyword>
<dbReference type="Pfam" id="PF13756">
    <property type="entry name" value="Stimulus_sens_1"/>
    <property type="match status" value="1"/>
</dbReference>
<dbReference type="EMBL" id="VDUZ01000002">
    <property type="protein sequence ID" value="TXL81969.1"/>
    <property type="molecule type" value="Genomic_DNA"/>
</dbReference>
<evidence type="ECO:0000313" key="16">
    <source>
        <dbReference type="Proteomes" id="UP000321638"/>
    </source>
</evidence>
<dbReference type="GO" id="GO:0000155">
    <property type="term" value="F:phosphorelay sensor kinase activity"/>
    <property type="evidence" value="ECO:0007669"/>
    <property type="project" value="InterPro"/>
</dbReference>
<dbReference type="SUPFAM" id="SSF158472">
    <property type="entry name" value="HAMP domain-like"/>
    <property type="match status" value="1"/>
</dbReference>
<evidence type="ECO:0000256" key="12">
    <source>
        <dbReference type="SAM" id="Phobius"/>
    </source>
</evidence>
<dbReference type="SUPFAM" id="SSF47384">
    <property type="entry name" value="Homodimeric domain of signal transducing histidine kinase"/>
    <property type="match status" value="1"/>
</dbReference>
<dbReference type="PRINTS" id="PR00344">
    <property type="entry name" value="BCTRLSENSOR"/>
</dbReference>
<evidence type="ECO:0000259" key="13">
    <source>
        <dbReference type="PROSITE" id="PS50109"/>
    </source>
</evidence>
<dbReference type="PANTHER" id="PTHR45436">
    <property type="entry name" value="SENSOR HISTIDINE KINASE YKOH"/>
    <property type="match status" value="1"/>
</dbReference>
<name>A0A5C8PVS9_9HYPH</name>
<dbReference type="PANTHER" id="PTHR45436:SF5">
    <property type="entry name" value="SENSOR HISTIDINE KINASE TRCS"/>
    <property type="match status" value="1"/>
</dbReference>
<dbReference type="Pfam" id="PF13755">
    <property type="entry name" value="Sensor_TM1"/>
    <property type="match status" value="1"/>
</dbReference>
<keyword evidence="4" id="KW-0597">Phosphoprotein</keyword>
<dbReference type="InterPro" id="IPR003660">
    <property type="entry name" value="HAMP_dom"/>
</dbReference>
<feature type="region of interest" description="Disordered" evidence="11">
    <location>
        <begin position="1"/>
        <end position="25"/>
    </location>
</feature>
<evidence type="ECO:0000313" key="15">
    <source>
        <dbReference type="EMBL" id="TXL81969.1"/>
    </source>
</evidence>
<evidence type="ECO:0000256" key="10">
    <source>
        <dbReference type="ARBA" id="ARBA00023136"/>
    </source>
</evidence>
<keyword evidence="8 12" id="KW-1133">Transmembrane helix</keyword>
<dbReference type="Pfam" id="PF00512">
    <property type="entry name" value="HisKA"/>
    <property type="match status" value="1"/>
</dbReference>
<sequence length="598" mass="65496">MELDIDTATGNRSRTEDTPAPPADVSRASLRRPWWRRWGTGWLFPAHRRAAAAEPPASSASSLLRRRHRGRRFSPLTRRVLLLNMLPIALLAAGVVFLGDYEDTLIEAELAALTVHGEIVATGLGEGAVRGGETTINRLDRDHANQLMARLTAPIGIRGRLFAETGEMLGDTRTLRDRAGRITSQPLPPPNAAPAQRGVLTRISDWIDARLRVARSDGEYIELPDPVARDYPWVEQALRGINTRTARRTPDGRLMLSVAVPVQRYKQVLGALMLTHDDAAIAARIRQVRLDVFRIAAVALAATVLLSLFLASTIARPIQRLARAADQIRFAREGTPRMPNFGARNDEIGDLADSLRAMTDALWQRIDAIDTFAADVAHELKNPLTSLRSAVEVAARIDDKEKRAKLMEIVLDDVKRLDRLISDIADSSRLDAELLRSDPQIVDVGRLLSSMADAYNATAAAEVGVRVQLNVLGSGTFLALGHEGRYGQVFRNIVDNGISFSPQGGNISIGLMRERDQVVVTIDDQGSGIPDANLESIFRRFYSERPNAEQFGKHSGLGLSICRQIVDAYGGSIAAGNLRLPDGQVQGARFTLRLPMAS</sequence>
<evidence type="ECO:0000256" key="3">
    <source>
        <dbReference type="ARBA" id="ARBA00012438"/>
    </source>
</evidence>
<keyword evidence="16" id="KW-1185">Reference proteome</keyword>
<comment type="catalytic activity">
    <reaction evidence="1">
        <text>ATP + protein L-histidine = ADP + protein N-phospho-L-histidine.</text>
        <dbReference type="EC" id="2.7.13.3"/>
    </reaction>
</comment>
<evidence type="ECO:0000256" key="8">
    <source>
        <dbReference type="ARBA" id="ARBA00022989"/>
    </source>
</evidence>
<dbReference type="Pfam" id="PF02518">
    <property type="entry name" value="HATPase_c"/>
    <property type="match status" value="1"/>
</dbReference>
<organism evidence="15 16">
    <name type="scientific">Vineibacter terrae</name>
    <dbReference type="NCBI Taxonomy" id="2586908"/>
    <lineage>
        <taxon>Bacteria</taxon>
        <taxon>Pseudomonadati</taxon>
        <taxon>Pseudomonadota</taxon>
        <taxon>Alphaproteobacteria</taxon>
        <taxon>Hyphomicrobiales</taxon>
        <taxon>Vineibacter</taxon>
    </lineage>
</organism>
<feature type="transmembrane region" description="Helical" evidence="12">
    <location>
        <begin position="292"/>
        <end position="311"/>
    </location>
</feature>
<dbReference type="PROSITE" id="PS50109">
    <property type="entry name" value="HIS_KIN"/>
    <property type="match status" value="1"/>
</dbReference>
<dbReference type="InterPro" id="IPR036890">
    <property type="entry name" value="HATPase_C_sf"/>
</dbReference>
<dbReference type="EC" id="2.7.13.3" evidence="3"/>
<keyword evidence="5" id="KW-0808">Transferase</keyword>
<evidence type="ECO:0000256" key="9">
    <source>
        <dbReference type="ARBA" id="ARBA00023012"/>
    </source>
</evidence>
<dbReference type="AlphaFoldDB" id="A0A5C8PVS9"/>
<keyword evidence="7" id="KW-0418">Kinase</keyword>
<dbReference type="RefSeq" id="WP_147845324.1">
    <property type="nucleotide sequence ID" value="NZ_VDUZ01000002.1"/>
</dbReference>
<gene>
    <name evidence="15" type="ORF">FHP25_02565</name>
</gene>
<dbReference type="InterPro" id="IPR003661">
    <property type="entry name" value="HisK_dim/P_dom"/>
</dbReference>
<dbReference type="OrthoDB" id="9805942at2"/>
<comment type="subcellular location">
    <subcellularLocation>
        <location evidence="2">Membrane</location>
    </subcellularLocation>
</comment>
<dbReference type="InterPro" id="IPR036097">
    <property type="entry name" value="HisK_dim/P_sf"/>
</dbReference>
<evidence type="ECO:0000256" key="4">
    <source>
        <dbReference type="ARBA" id="ARBA00022553"/>
    </source>
</evidence>
<evidence type="ECO:0000256" key="6">
    <source>
        <dbReference type="ARBA" id="ARBA00022692"/>
    </source>
</evidence>
<evidence type="ECO:0000256" key="2">
    <source>
        <dbReference type="ARBA" id="ARBA00004370"/>
    </source>
</evidence>
<dbReference type="SMART" id="SM00387">
    <property type="entry name" value="HATPase_c"/>
    <property type="match status" value="1"/>
</dbReference>